<dbReference type="Pfam" id="PF00271">
    <property type="entry name" value="Helicase_C"/>
    <property type="match status" value="1"/>
</dbReference>
<dbReference type="InterPro" id="IPR000330">
    <property type="entry name" value="SNF2_N"/>
</dbReference>
<sequence length="1145" mass="127428">MPSMPIVGALLELFQEKPAIWTWPTWQGITNLSGPPYAQPAVDHKPSDWSDEVYESVNAFIHNFHMQESTNARHAYITTGKLVKTKKGKSAVTRDNNSQGRKVWIDWVGARWSEWKLNDVIDATLTEDGFSLTKIMKLTNTRELPSLDRSQVSSQYGAVADALFGEEVWVMDSHVNPDAHLFVTQVMACVWNRYRKAINWKAKGLDKRIERAERMWKELPKAIRDALQHPASENKIVILTGDLIKMIRGEADRAKGVLQIELEDALPLNNWESGTEAFQEWDTMKVMGVLGILADGMPFFNKKEHPGGALDPWTAEGQKVAASPDVVPLEPRWHQYVGMLQMAQRMMDGKPTLQMDEVGVGKTMQAIGLIALRAYYREYFVQHEQFPGMFVNCCCVTKDGNLTNKPPIFVVLVNLFAQVQAEMHHYLEKDAFDLFMYAGSVDTQQQFWTDKVFGRSKHALHHRIILATSTAVQSDADKCFATKKDKWVAPSTGAKSRRWAPKTVYGHKFGLCVIDESRRWAPKTVYGREFGLCVIDEAHLGRTMNKLFTASMCLGERSRAVVAMTATPVLTKPGDLSRRINSARRRDMHRLKDTFEENYQEVLDMLLKNTQVASNPKSEYHVEIMKALADIREKFKGAIVRRTVNSLDYMGSQISGLADYQEHKLLEYVTGLTKDLISEGGREAVFQMGKSFYLGIRRSLTHIGCYDASWEAPTNAEEAEKEISTKIKAVLEILEYHLKEDGLPPLLTPESEPVLENVLAPAPNAVKEPRGEGAALDKIIVFVAFPANLEVILPFFEFCNITWIEVTGNVTMSQWAKRIQQFKDSGYADLCVLIFSGIGLVGLNLVCTNILIMMDTLWSAQEDSQLIGRVWRHPQPKQVHVYRLIAWNTPDMFLNRISFDKATMMKAFTGMPGPMRNLFGQESDAADVLDDSTSNIEEIPEPKRKKNTGATKSNTGRKGKKSALIVMDNEDEAGPSRTSSAAPACPVPAPCPHKGPLAQDLAPSLPALTPIVPTAPSAPVPAPRQARPSTQAGPSVTPTAPFHLDLAADVVMRHGDWSGMSSLVDESSKSDTSSSAGQQLPTNDEARMPDLAGMQNLGLQNLGLQSVDPMTEDLELLTPPLGTPPAVKGPNNWGSGVQLLNGYWD</sequence>
<keyword evidence="8" id="KW-1185">Reference proteome</keyword>
<dbReference type="HOGENOM" id="CLU_010113_0_0_1"/>
<feature type="domain" description="Helicase ATP-binding" evidence="5">
    <location>
        <begin position="327"/>
        <end position="594"/>
    </location>
</feature>
<feature type="domain" description="Helicase C-terminal" evidence="6">
    <location>
        <begin position="790"/>
        <end position="874"/>
    </location>
</feature>
<accession>J4GIW0</accession>
<dbReference type="RefSeq" id="XP_012176819.1">
    <property type="nucleotide sequence ID" value="XM_012321429.1"/>
</dbReference>
<organism evidence="7 8">
    <name type="scientific">Fibroporia radiculosa</name>
    <dbReference type="NCBI Taxonomy" id="599839"/>
    <lineage>
        <taxon>Eukaryota</taxon>
        <taxon>Fungi</taxon>
        <taxon>Dikarya</taxon>
        <taxon>Basidiomycota</taxon>
        <taxon>Agaricomycotina</taxon>
        <taxon>Agaricomycetes</taxon>
        <taxon>Polyporales</taxon>
        <taxon>Fibroporiaceae</taxon>
        <taxon>Fibroporia</taxon>
    </lineage>
</organism>
<evidence type="ECO:0000256" key="4">
    <source>
        <dbReference type="SAM" id="MobiDB-lite"/>
    </source>
</evidence>
<dbReference type="InterPro" id="IPR027417">
    <property type="entry name" value="P-loop_NTPase"/>
</dbReference>
<keyword evidence="3" id="KW-0067">ATP-binding</keyword>
<name>J4GIW0_9APHY</name>
<feature type="region of interest" description="Disordered" evidence="4">
    <location>
        <begin position="1008"/>
        <end position="1038"/>
    </location>
</feature>
<dbReference type="InterPro" id="IPR049730">
    <property type="entry name" value="SNF2/RAD54-like_C"/>
</dbReference>
<feature type="region of interest" description="Disordered" evidence="4">
    <location>
        <begin position="1061"/>
        <end position="1086"/>
    </location>
</feature>
<dbReference type="GO" id="GO:0005634">
    <property type="term" value="C:nucleus"/>
    <property type="evidence" value="ECO:0007669"/>
    <property type="project" value="TreeGrafter"/>
</dbReference>
<dbReference type="EMBL" id="HE797507">
    <property type="protein sequence ID" value="CCM06798.1"/>
    <property type="molecule type" value="Genomic_DNA"/>
</dbReference>
<dbReference type="Proteomes" id="UP000006352">
    <property type="component" value="Unassembled WGS sequence"/>
</dbReference>
<dbReference type="GO" id="GO:0008094">
    <property type="term" value="F:ATP-dependent activity, acting on DNA"/>
    <property type="evidence" value="ECO:0007669"/>
    <property type="project" value="TreeGrafter"/>
</dbReference>
<keyword evidence="1" id="KW-0547">Nucleotide-binding</keyword>
<protein>
    <recommendedName>
        <fullName evidence="9">Helicase C-terminal domain-containing protein</fullName>
    </recommendedName>
</protein>
<dbReference type="GeneID" id="24101698"/>
<dbReference type="PANTHER" id="PTHR45626">
    <property type="entry name" value="TRANSCRIPTION TERMINATION FACTOR 2-RELATED"/>
    <property type="match status" value="1"/>
</dbReference>
<feature type="region of interest" description="Disordered" evidence="4">
    <location>
        <begin position="934"/>
        <end position="963"/>
    </location>
</feature>
<dbReference type="SMART" id="SM00487">
    <property type="entry name" value="DEXDc"/>
    <property type="match status" value="1"/>
</dbReference>
<dbReference type="Pfam" id="PF00176">
    <property type="entry name" value="SNF2-rel_dom"/>
    <property type="match status" value="1"/>
</dbReference>
<keyword evidence="2" id="KW-0378">Hydrolase</keyword>
<evidence type="ECO:0000313" key="7">
    <source>
        <dbReference type="EMBL" id="CCM06798.1"/>
    </source>
</evidence>
<evidence type="ECO:0000256" key="3">
    <source>
        <dbReference type="ARBA" id="ARBA00022840"/>
    </source>
</evidence>
<evidence type="ECO:0008006" key="9">
    <source>
        <dbReference type="Google" id="ProtNLM"/>
    </source>
</evidence>
<dbReference type="GO" id="GO:0006281">
    <property type="term" value="P:DNA repair"/>
    <property type="evidence" value="ECO:0007669"/>
    <property type="project" value="TreeGrafter"/>
</dbReference>
<dbReference type="InterPro" id="IPR001650">
    <property type="entry name" value="Helicase_C-like"/>
</dbReference>
<dbReference type="SUPFAM" id="SSF52540">
    <property type="entry name" value="P-loop containing nucleoside triphosphate hydrolases"/>
    <property type="match status" value="2"/>
</dbReference>
<evidence type="ECO:0000256" key="1">
    <source>
        <dbReference type="ARBA" id="ARBA00022741"/>
    </source>
</evidence>
<evidence type="ECO:0000259" key="6">
    <source>
        <dbReference type="SMART" id="SM00490"/>
    </source>
</evidence>
<gene>
    <name evidence="7" type="ORF">FIBRA_09098</name>
</gene>
<dbReference type="InterPro" id="IPR014001">
    <property type="entry name" value="Helicase_ATP-bd"/>
</dbReference>
<dbReference type="InParanoid" id="J4GIW0"/>
<evidence type="ECO:0000313" key="8">
    <source>
        <dbReference type="Proteomes" id="UP000006352"/>
    </source>
</evidence>
<proteinExistence type="predicted"/>
<evidence type="ECO:0000259" key="5">
    <source>
        <dbReference type="SMART" id="SM00487"/>
    </source>
</evidence>
<dbReference type="PANTHER" id="PTHR45626:SF26">
    <property type="entry name" value="FAMILY HELICASE, PUTATIVE (AFU_ORTHOLOGUE AFUA_2G09120)-RELATED"/>
    <property type="match status" value="1"/>
</dbReference>
<feature type="compositionally biased region" description="Polar residues" evidence="4">
    <location>
        <begin position="1027"/>
        <end position="1038"/>
    </location>
</feature>
<dbReference type="AlphaFoldDB" id="J4GIW0"/>
<dbReference type="STRING" id="599839.J4GIW0"/>
<dbReference type="SMART" id="SM00490">
    <property type="entry name" value="HELICc"/>
    <property type="match status" value="1"/>
</dbReference>
<evidence type="ECO:0000256" key="2">
    <source>
        <dbReference type="ARBA" id="ARBA00022801"/>
    </source>
</evidence>
<feature type="compositionally biased region" description="Low complexity" evidence="4">
    <location>
        <begin position="1061"/>
        <end position="1075"/>
    </location>
</feature>
<dbReference type="CDD" id="cd18793">
    <property type="entry name" value="SF2_C_SNF"/>
    <property type="match status" value="1"/>
</dbReference>
<reference evidence="7 8" key="1">
    <citation type="journal article" date="2012" name="Appl. Environ. Microbiol.">
        <title>Short-read sequencing for genomic analysis of the brown rot fungus Fibroporia radiculosa.</title>
        <authorList>
            <person name="Tang J.D."/>
            <person name="Perkins A.D."/>
            <person name="Sonstegard T.S."/>
            <person name="Schroeder S.G."/>
            <person name="Burgess S.C."/>
            <person name="Diehl S.V."/>
        </authorList>
    </citation>
    <scope>NUCLEOTIDE SEQUENCE [LARGE SCALE GENOMIC DNA]</scope>
    <source>
        <strain evidence="7 8">TFFH 294</strain>
    </source>
</reference>
<dbReference type="GO" id="GO:0016787">
    <property type="term" value="F:hydrolase activity"/>
    <property type="evidence" value="ECO:0007669"/>
    <property type="project" value="UniProtKB-KW"/>
</dbReference>
<dbReference type="Gene3D" id="3.40.50.300">
    <property type="entry name" value="P-loop containing nucleotide triphosphate hydrolases"/>
    <property type="match status" value="2"/>
</dbReference>
<dbReference type="OrthoDB" id="2803695at2759"/>
<dbReference type="GO" id="GO:0005524">
    <property type="term" value="F:ATP binding"/>
    <property type="evidence" value="ECO:0007669"/>
    <property type="project" value="UniProtKB-KW"/>
</dbReference>
<dbReference type="InterPro" id="IPR050628">
    <property type="entry name" value="SNF2_RAD54_helicase_TF"/>
</dbReference>